<evidence type="ECO:0000313" key="4">
    <source>
        <dbReference type="EMBL" id="TSE21119.1"/>
    </source>
</evidence>
<dbReference type="EMBL" id="SMAH01000013">
    <property type="protein sequence ID" value="TCS96099.1"/>
    <property type="molecule type" value="Genomic_DNA"/>
</dbReference>
<evidence type="ECO:0000313" key="5">
    <source>
        <dbReference type="Proteomes" id="UP000295536"/>
    </source>
</evidence>
<dbReference type="Gene3D" id="3.40.190.10">
    <property type="entry name" value="Periplasmic binding protein-like II"/>
    <property type="match status" value="2"/>
</dbReference>
<protein>
    <submittedName>
        <fullName evidence="3">Amino acid ABC transporter substrate-binding protein (PAAT family)</fullName>
    </submittedName>
    <submittedName>
        <fullName evidence="4">Lysine-arginine-ornithine-binding periplasmic protein</fullName>
    </submittedName>
</protein>
<dbReference type="SUPFAM" id="SSF53850">
    <property type="entry name" value="Periplasmic binding protein-like II"/>
    <property type="match status" value="1"/>
</dbReference>
<evidence type="ECO:0000313" key="3">
    <source>
        <dbReference type="EMBL" id="TCS96099.1"/>
    </source>
</evidence>
<dbReference type="Proteomes" id="UP000295536">
    <property type="component" value="Unassembled WGS sequence"/>
</dbReference>
<dbReference type="SMART" id="SM00062">
    <property type="entry name" value="PBPb"/>
    <property type="match status" value="1"/>
</dbReference>
<dbReference type="Proteomes" id="UP000315577">
    <property type="component" value="Unassembled WGS sequence"/>
</dbReference>
<dbReference type="AlphaFoldDB" id="A0A4R3L8W9"/>
<dbReference type="PANTHER" id="PTHR35936">
    <property type="entry name" value="MEMBRANE-BOUND LYTIC MUREIN TRANSGLYCOSYLASE F"/>
    <property type="match status" value="1"/>
</dbReference>
<evidence type="ECO:0000259" key="2">
    <source>
        <dbReference type="SMART" id="SM00062"/>
    </source>
</evidence>
<reference evidence="4 6" key="2">
    <citation type="submission" date="2019-07" db="EMBL/GenBank/DDBJ databases">
        <title>Tepidimonas ignava SPS-1037 draft genome.</title>
        <authorList>
            <person name="Da Costa M.S."/>
            <person name="Froufe H.J.C."/>
            <person name="Egas C."/>
            <person name="Albuquerque L."/>
        </authorList>
    </citation>
    <scope>NUCLEOTIDE SEQUENCE [LARGE SCALE GENOMIC DNA]</scope>
    <source>
        <strain evidence="4 6">SPS-1037</strain>
    </source>
</reference>
<proteinExistence type="predicted"/>
<dbReference type="PANTHER" id="PTHR35936:SF17">
    <property type="entry name" value="ARGININE-BINDING EXTRACELLULAR PROTEIN ARTP"/>
    <property type="match status" value="1"/>
</dbReference>
<reference evidence="3 5" key="1">
    <citation type="submission" date="2019-03" db="EMBL/GenBank/DDBJ databases">
        <title>Genomic Encyclopedia of Type Strains, Phase IV (KMG-IV): sequencing the most valuable type-strain genomes for metagenomic binning, comparative biology and taxonomic classification.</title>
        <authorList>
            <person name="Goeker M."/>
        </authorList>
    </citation>
    <scope>NUCLEOTIDE SEQUENCE [LARGE SCALE GENOMIC DNA]</scope>
    <source>
        <strain evidence="3 5">DSM 12034</strain>
    </source>
</reference>
<evidence type="ECO:0000313" key="6">
    <source>
        <dbReference type="Proteomes" id="UP000315577"/>
    </source>
</evidence>
<dbReference type="OrthoDB" id="571173at2"/>
<dbReference type="InterPro" id="IPR001638">
    <property type="entry name" value="Solute-binding_3/MltF_N"/>
</dbReference>
<organism evidence="3 5">
    <name type="scientific">Tepidimonas ignava</name>
    <dbReference type="NCBI Taxonomy" id="114249"/>
    <lineage>
        <taxon>Bacteria</taxon>
        <taxon>Pseudomonadati</taxon>
        <taxon>Pseudomonadota</taxon>
        <taxon>Betaproteobacteria</taxon>
        <taxon>Burkholderiales</taxon>
        <taxon>Tepidimonas</taxon>
    </lineage>
</organism>
<dbReference type="Pfam" id="PF00497">
    <property type="entry name" value="SBP_bac_3"/>
    <property type="match status" value="1"/>
</dbReference>
<gene>
    <name evidence="3" type="ORF">EDC36_11356</name>
    <name evidence="4" type="ORF">Tigna_01756</name>
</gene>
<accession>A0A4R3L8W9</accession>
<keyword evidence="6" id="KW-1185">Reference proteome</keyword>
<dbReference type="RefSeq" id="WP_132963189.1">
    <property type="nucleotide sequence ID" value="NZ_SMAH01000013.1"/>
</dbReference>
<evidence type="ECO:0000256" key="1">
    <source>
        <dbReference type="ARBA" id="ARBA00022729"/>
    </source>
</evidence>
<dbReference type="EMBL" id="VJNC01000011">
    <property type="protein sequence ID" value="TSE21119.1"/>
    <property type="molecule type" value="Genomic_DNA"/>
</dbReference>
<comment type="caution">
    <text evidence="3">The sequence shown here is derived from an EMBL/GenBank/DDBJ whole genome shotgun (WGS) entry which is preliminary data.</text>
</comment>
<keyword evidence="1" id="KW-0732">Signal</keyword>
<name>A0A4R3L8W9_9BURK</name>
<sequence>MTTAPDHVSAQTPLAPTGTLRAVINLGNAMLARRGPEGQPTGVSVDLAHALAQQLGVPLALHVVSTAAESVAAVRQGLADVGFFAIDPKRSDGVAFSAPYLLIEGSYLVRADALQQTNDDVDRPGTRVVVGQGSAYDLYLSRTLQHATLERASSTPAVVEQFLASGADVAAGIRQPLLAEAQRRGGLRVLPGRFMVIEQAMGCPAAYGAEARATLAAFVEHAKASGLVAQLLARHGVEGASVAPAAG</sequence>
<feature type="domain" description="Solute-binding protein family 3/N-terminal" evidence="2">
    <location>
        <begin position="19"/>
        <end position="239"/>
    </location>
</feature>